<dbReference type="HOGENOM" id="CLU_138004_0_0_7"/>
<reference evidence="2" key="1">
    <citation type="submission" date="2007-07" db="EMBL/GenBank/DDBJ databases">
        <title>Complete genome sequence of Campylobacter hominis ATCC BAA-381, a commensal isolated from the human gastrointestinal tract.</title>
        <authorList>
            <person name="Fouts D.E."/>
            <person name="Mongodin E.F."/>
            <person name="Puiu D."/>
            <person name="Sebastian Y."/>
            <person name="Miller W.G."/>
            <person name="Mandrell R.E."/>
            <person name="Nelson K.E."/>
        </authorList>
    </citation>
    <scope>NUCLEOTIDE SEQUENCE [LARGE SCALE GENOMIC DNA]</scope>
    <source>
        <strain evidence="2">ATCC BAA-381 / LMG 19568 / NCTC 13146 / CH001A</strain>
    </source>
</reference>
<keyword evidence="2" id="KW-1185">Reference proteome</keyword>
<dbReference type="eggNOG" id="ENOG5031AYH">
    <property type="taxonomic scope" value="Bacteria"/>
</dbReference>
<protein>
    <recommendedName>
        <fullName evidence="3">Lipoprotein</fullName>
    </recommendedName>
</protein>
<evidence type="ECO:0008006" key="3">
    <source>
        <dbReference type="Google" id="ProtNLM"/>
    </source>
</evidence>
<dbReference type="KEGG" id="cha:CHAB381_1126"/>
<dbReference type="InterPro" id="IPR025522">
    <property type="entry name" value="DUF4410"/>
</dbReference>
<dbReference type="Proteomes" id="UP000002407">
    <property type="component" value="Chromosome"/>
</dbReference>
<evidence type="ECO:0000313" key="2">
    <source>
        <dbReference type="Proteomes" id="UP000002407"/>
    </source>
</evidence>
<gene>
    <name evidence="1" type="ordered locus">CHAB381_1126</name>
</gene>
<evidence type="ECO:0000313" key="1">
    <source>
        <dbReference type="EMBL" id="ABS51647.1"/>
    </source>
</evidence>
<accession>A7I2E1</accession>
<dbReference type="EMBL" id="CP000776">
    <property type="protein sequence ID" value="ABS51647.1"/>
    <property type="molecule type" value="Genomic_DNA"/>
</dbReference>
<name>A7I2E1_CAMHC</name>
<dbReference type="PROSITE" id="PS51257">
    <property type="entry name" value="PROKAR_LIPOPROTEIN"/>
    <property type="match status" value="1"/>
</dbReference>
<dbReference type="RefSeq" id="WP_012108981.1">
    <property type="nucleotide sequence ID" value="NC_009714.1"/>
</dbReference>
<proteinExistence type="predicted"/>
<sequence length="149" mass="16535">MKKYIIFLLIFAISGCGTKIYNENLPQQNQKYLGATAKCDDNEINKKLETKINELLKKEKIPATNDLSINCNLLKFDEGNRAVRYLIGFGAGAATSSTNIKLYNKNQNIVGEFDINATMGMGGFGGDAEEVLDFTAQEVINRLKAKNFI</sequence>
<dbReference type="STRING" id="360107.CHAB381_1126"/>
<organism evidence="1 2">
    <name type="scientific">Campylobacter hominis (strain ATCC BAA-381 / DSM 21671 / CCUG 45161 / LMG 19568 / NCTC 13146 / CH001A)</name>
    <dbReference type="NCBI Taxonomy" id="360107"/>
    <lineage>
        <taxon>Bacteria</taxon>
        <taxon>Pseudomonadati</taxon>
        <taxon>Campylobacterota</taxon>
        <taxon>Epsilonproteobacteria</taxon>
        <taxon>Campylobacterales</taxon>
        <taxon>Campylobacteraceae</taxon>
        <taxon>Campylobacter</taxon>
    </lineage>
</organism>
<dbReference type="AlphaFoldDB" id="A7I2E1"/>
<dbReference type="Pfam" id="PF14366">
    <property type="entry name" value="DUF4410"/>
    <property type="match status" value="1"/>
</dbReference>